<name>A0ABU2PDY2_9ACTN</name>
<dbReference type="SUPFAM" id="SSF56801">
    <property type="entry name" value="Acetyl-CoA synthetase-like"/>
    <property type="match status" value="1"/>
</dbReference>
<dbReference type="CDD" id="cd05930">
    <property type="entry name" value="A_NRPS"/>
    <property type="match status" value="1"/>
</dbReference>
<dbReference type="Gene3D" id="1.10.1200.10">
    <property type="entry name" value="ACP-like"/>
    <property type="match status" value="3"/>
</dbReference>
<evidence type="ECO:0000313" key="12">
    <source>
        <dbReference type="EMBL" id="MDT0389510.1"/>
    </source>
</evidence>
<dbReference type="PROSITE" id="PS00012">
    <property type="entry name" value="PHOSPHOPANTETHEINE"/>
    <property type="match status" value="2"/>
</dbReference>
<evidence type="ECO:0000256" key="5">
    <source>
        <dbReference type="ARBA" id="ARBA00022898"/>
    </source>
</evidence>
<dbReference type="PROSITE" id="PS50075">
    <property type="entry name" value="CARRIER"/>
    <property type="match status" value="3"/>
</dbReference>
<feature type="region of interest" description="Disordered" evidence="9">
    <location>
        <begin position="2952"/>
        <end position="2978"/>
    </location>
</feature>
<comment type="similarity">
    <text evidence="8">In the C-terminal section; belongs to the NRP synthetase family.</text>
</comment>
<dbReference type="InterPro" id="IPR005814">
    <property type="entry name" value="Aminotrans_3"/>
</dbReference>
<dbReference type="InterPro" id="IPR020845">
    <property type="entry name" value="AMP-binding_CS"/>
</dbReference>
<organism evidence="12 13">
    <name type="scientific">Streptomyces dubilierae</name>
    <dbReference type="NCBI Taxonomy" id="3075533"/>
    <lineage>
        <taxon>Bacteria</taxon>
        <taxon>Bacillati</taxon>
        <taxon>Actinomycetota</taxon>
        <taxon>Actinomycetes</taxon>
        <taxon>Kitasatosporales</taxon>
        <taxon>Streptomycetaceae</taxon>
        <taxon>Streptomyces</taxon>
    </lineage>
</organism>
<dbReference type="PANTHER" id="PTHR43775">
    <property type="entry name" value="FATTY ACID SYNTHASE"/>
    <property type="match status" value="1"/>
</dbReference>
<dbReference type="InterPro" id="IPR016036">
    <property type="entry name" value="Malonyl_transacylase_ACP-bd"/>
</dbReference>
<keyword evidence="4" id="KW-0808">Transferase</keyword>
<feature type="region of interest" description="Disordered" evidence="9">
    <location>
        <begin position="1414"/>
        <end position="1487"/>
    </location>
</feature>
<keyword evidence="13" id="KW-1185">Reference proteome</keyword>
<dbReference type="InterPro" id="IPR036736">
    <property type="entry name" value="ACP-like_sf"/>
</dbReference>
<dbReference type="InterPro" id="IPR014030">
    <property type="entry name" value="Ketoacyl_synth_N"/>
</dbReference>
<evidence type="ECO:0000256" key="3">
    <source>
        <dbReference type="ARBA" id="ARBA00022553"/>
    </source>
</evidence>
<dbReference type="InterPro" id="IPR020841">
    <property type="entry name" value="PKS_Beta-ketoAc_synthase_dom"/>
</dbReference>
<dbReference type="Gene3D" id="3.90.1150.10">
    <property type="entry name" value="Aspartate Aminotransferase, domain 1"/>
    <property type="match status" value="1"/>
</dbReference>
<dbReference type="Pfam" id="PF00550">
    <property type="entry name" value="PP-binding"/>
    <property type="match status" value="3"/>
</dbReference>
<gene>
    <name evidence="12" type="ORF">RM641_18935</name>
</gene>
<dbReference type="Pfam" id="PF00109">
    <property type="entry name" value="ketoacyl-synt"/>
    <property type="match status" value="1"/>
</dbReference>
<dbReference type="Pfam" id="PF00501">
    <property type="entry name" value="AMP-binding"/>
    <property type="match status" value="1"/>
</dbReference>
<dbReference type="Gene3D" id="3.30.300.30">
    <property type="match status" value="1"/>
</dbReference>
<dbReference type="InterPro" id="IPR020806">
    <property type="entry name" value="PKS_PP-bd"/>
</dbReference>
<dbReference type="InterPro" id="IPR032821">
    <property type="entry name" value="PKS_assoc"/>
</dbReference>
<keyword evidence="3" id="KW-0597">Phosphoprotein</keyword>
<dbReference type="InterPro" id="IPR001227">
    <property type="entry name" value="Ac_transferase_dom_sf"/>
</dbReference>
<keyword evidence="6" id="KW-0045">Antibiotic biosynthesis</keyword>
<evidence type="ECO:0000259" key="11">
    <source>
        <dbReference type="PROSITE" id="PS52004"/>
    </source>
</evidence>
<dbReference type="PROSITE" id="PS52004">
    <property type="entry name" value="KS3_2"/>
    <property type="match status" value="1"/>
</dbReference>
<protein>
    <submittedName>
        <fullName evidence="12">Amino acid adenylation domain-containing protein</fullName>
    </submittedName>
</protein>
<dbReference type="InterPro" id="IPR015424">
    <property type="entry name" value="PyrdxlP-dep_Trfase"/>
</dbReference>
<keyword evidence="5" id="KW-0663">Pyridoxal phosphate</keyword>
<dbReference type="SUPFAM" id="SSF55048">
    <property type="entry name" value="Probable ACP-binding domain of malonyl-CoA ACP transacylase"/>
    <property type="match status" value="2"/>
</dbReference>
<dbReference type="SUPFAM" id="SSF47336">
    <property type="entry name" value="ACP-like"/>
    <property type="match status" value="3"/>
</dbReference>
<dbReference type="InterPro" id="IPR006162">
    <property type="entry name" value="Ppantetheine_attach_site"/>
</dbReference>
<dbReference type="Pfam" id="PF13193">
    <property type="entry name" value="AMP-binding_C"/>
    <property type="match status" value="1"/>
</dbReference>
<evidence type="ECO:0000256" key="7">
    <source>
        <dbReference type="ARBA" id="ARBA00023315"/>
    </source>
</evidence>
<feature type="domain" description="Ketosynthase family 3 (KS3)" evidence="11">
    <location>
        <begin position="445"/>
        <end position="862"/>
    </location>
</feature>
<comment type="cofactor">
    <cofactor evidence="1">
        <name>pantetheine 4'-phosphate</name>
        <dbReference type="ChEBI" id="CHEBI:47942"/>
    </cofactor>
</comment>
<dbReference type="SUPFAM" id="SSF53383">
    <property type="entry name" value="PLP-dependent transferases"/>
    <property type="match status" value="1"/>
</dbReference>
<evidence type="ECO:0000256" key="8">
    <source>
        <dbReference type="ARBA" id="ARBA00029443"/>
    </source>
</evidence>
<dbReference type="InterPro" id="IPR042099">
    <property type="entry name" value="ANL_N_sf"/>
</dbReference>
<sequence length="3257" mass="350618">MKRCDTGAGARPAFVFPGQGAVWPGMAAELLDSSPVFARRIGECADALAPHVDWPLMDVLRAGHPAAGYERADVSEPALFAIQVSLAALWRSEGVEPHAVAGYSLGEVAAACVAGALELDEAARVIALWSQAQARVSAPGAMALLALPPDAVRDRLAPLGDAVSVAGLLAPRSVVVAGDRDAVVALAGRVRAEGVYAQELSLGLACHSPLMEEQRDWLLESLGEVVRRDAELPFYSSVTGGRMATRDLDAGYWYRNMRQAMLFEQVTRALLTDGHTALVEPSPHPVLVTAMRATAEAAGSPARVVGTLYRAEQGTDRFRASLAEVSAADARETSDAGDAVEALCDVVVAAVRGETVPEVTVDGTTVGPDDRGAGLFDLGFDSLALVALRERLERRLDLRLESTFTLDHPSVDALVRALAQRLEETGTEGPGPAAGRPSDTAVSPSEPVALVGMAFRLPGGIATRDRFWEVLSKGVDVVGEIPAGRWGHSPLDLDGVTTTQGGYLTDVDRFDPLFFNISPTEARLLDPQQRLLLELTWEAFEDAGIDPLAAGRDRRVGTYVGIYNNDYQQVGADLGHAPDAYTYTGNMANAAAGRISYAYGFRGPSMAVDTACSSSLYAVHLGMRELRQGGCDLVVAAGVNLILSPEVHLSWSRLNALSPSGRCRSFDDAADGYIRSEGGAVVLLKRLSDAERDGDPILAVLRGSAVNHNGRSGGFTVPSGTAQAEVIRGALADAGVGADAISYVETHGSGTPIGDPQEVNALARVFEGRGTKLPISSVKSHLGHLEAAAGMAALCKVVLALEHRRLPGTLHYRRGNHLIDWERIPVEVIAEEIPWEPVAGRRRAGITSLGISGTNAHLVVEEHRPDPAARPPRPAGPAVPHLLTVSAQSEPALRTALRGLADWSRDGRAPLADIAHTLGRRSALRHRRALVCDSAADLPAAVEAALGHDAPAPAEGRAGGQVFVFSGQGTQYPGMGRELYDHAGLFRREMDALDRAFVRAGGVSPLESVFGGDEAVFASPLHTQPMIFTVELALARYWQALGITADAVLGHSIGEYAAACFAGVMSTEQAVDLVTRRARVMEDTPRDGGMATLLCSRERAEELLRDHPGVWVAAVNARENVTVSGLGPDLDAVLRAARRKRIFVERLAISHPFHSPRMARGAEEMYEQIRDQRFAAPTIPWISAQTGRPVTPDEPVDAAYWSRHLVDPVLFSSAVGTALDAGFRVFVEVAPAATLGGLIAQDTREEVVTLPSLRKGRSDVRQLLESAGTLWELGRTVDGDRLPGRPAGHARDLPHTPFDRQRIWYDDHTGEDGAPMPSGIDEKQRAGDARAAAERETVRGFLAGALGQITGVAVDAADESLELFSLGVDSLMLVQLVKRIDRQYAVDFPIRMFFESLHTLGELTDFVQENRPAVAPAEAADESAPTTARSVQSAAGAVQSAAGQGPAPQPAAAAVPSNGRAASTASAESTAPAESTGPAASAVAAVPGGSGSEALQAVVRAQLDLMRQQLALLGGGASVPATALPLSTPSATAAVAPAVAPEGGRKVGTYNNNIALTDDRLTARQSRFVEDFVARYVARTRRSKEYADRHRPRLADWIASLNFNPSVKETVYPVVSARSEGALFWDLDGNEYIDTAIGYGVHVFGHNAPFIKEAVARQLEHGYELGPQNAVAGEVAELIHRMTGVERVAFCNTGTEAVMVSLRLARAVSGRDKVVRFTNSYHGSSDGVLAETDGTATVPLTIGIPQAMVDSTEVRAYGSPDTLRWVREHGCELAAVLVEPVQSRNPGLQPREFLRELREICTEHGIALIFDEMITGFRVEPGGAQAHFGVRADMVLYGKLVAGGLPIGIVAGRGTYLDAVDGGAWVDTDDSRPAVPTTFFAGTFCKHPLAMAAAKAVLTRLEESGAGLLAGLNDYTAEFARRANAYFEAEDVPLSIAHFGSMYKWEPVTPRDVAQASLTQNLFFKLLNHHGVYVWERRTATFSLAHTREHQDRILEAIRASVEALRAGGFDFRRRGSTAAPATPRETAELTSLEQRVYVLSRMRGGNEAYQVVFALRFDGPLDPDRVAAAFHAIGRRHPNLRRHYVLGPDGVRAAVAPDLSPEGHLFDRRQDPSLTTEDILAVMNRPLDLAQPPLWRYGIVIDEDGTHHLVVSFHHIVVDGRSVELVFDDLAEHLTHGRLDEHVGSDDYAAYVRLLAGAPDRPEYAEHRRWWLEQFATVPRPLNLPADVPRPDVNDFAGHRHYFQVDPALHRAATEVIRRLRTTPAVFYLSLWALVLAKTTGEDDLCVGVPMDQRMLGSFDKTVGMFAESLPLRIRPAAGTRLPDLFRQVRDTSLEAMSHSLYPYSVLVQELDLARDHGHNALFDTMFIYTDARTRARRFGDVTATTEELGARGSMFAFTFELTERDGGLHADLNYSAVFAEERVLGLMDRFRTLLAQVVRDPERTVGELSLVDDGTRQRLLALGTGPVVPDPAPLTALFDDVCAARPEQPAIRFRGEDTDYRTLAARVHRYAALLQERGARRGDVIGLLLPPSPDLTALMLAVNRIGCAWLPMDVRTPAKRLAAIVETAEPVLVVCSEEAHAACGPDERALVLREEDLPGTADVPAVPVAADDLAYVIFTSGSTGRPKGVTVTNGSLANFLRGMPDALRWGEDKAVACLTTPAFDIHVLETLLTLVKGGTVVVADEDEARTPASIAEFVVRGRVDYLQLTPTRLRLLHADPDAAFEALGALEKLVVGGEAFPEDLLDGLRAHPGLEIFNVYGPTETCIWSSVKDLTPPGTAVGIGTPIANTTLYVLDDDLALVPEGTEGDLWIGGLGVSPGYLGRPDLDAEVFRSDPFGDGRMYRSGDRAVRRAGELYCLGRTDNQVKVRGHRIELEEIERVIAGHERVTAAAAIVQELSPGNRVIRGFYQVKPGERVEQDALRGHLAERLPDYMVPATLTEVPRIPVTTSGKVDRPALARQSVPQPAPDAHATGRPGVEPRLVAAWRRILGDVPIGQDDSFFDLGGNSFTLILLLNELEEAFPGLLDVSDLFANPTIGRLRTHLETKLAERDDAPDTTGVPLPDEWFSPRGTGGSRMQTVLSRRIRDGLARLRKETDRDTEDVLLAAFALTLGKVLGREDVTLCVVRGGDGVAPVRFDFAGKSDLRELLDDTGHPDEEQRVDLTRFTSGRNAGGRVTIACVDARLGDVSRLLRHFDLVLSVDFPADPSVVGLACVRKIEPAPAERLLSGFVRLLGALSQSSGTDQSPTSKEEGTS</sequence>
<dbReference type="InterPro" id="IPR016035">
    <property type="entry name" value="Acyl_Trfase/lysoPLipase"/>
</dbReference>
<dbReference type="RefSeq" id="WP_311683277.1">
    <property type="nucleotide sequence ID" value="NZ_JAVREU010000007.1"/>
</dbReference>
<dbReference type="Gene3D" id="3.40.366.10">
    <property type="entry name" value="Malonyl-Coenzyme A Acyl Carrier Protein, domain 2"/>
    <property type="match status" value="2"/>
</dbReference>
<dbReference type="NCBIfam" id="TIGR01733">
    <property type="entry name" value="AA-adenyl-dom"/>
    <property type="match status" value="1"/>
</dbReference>
<evidence type="ECO:0000256" key="1">
    <source>
        <dbReference type="ARBA" id="ARBA00001957"/>
    </source>
</evidence>
<dbReference type="SMART" id="SM00827">
    <property type="entry name" value="PKS_AT"/>
    <property type="match status" value="2"/>
</dbReference>
<dbReference type="InterPro" id="IPR018201">
    <property type="entry name" value="Ketoacyl_synth_AS"/>
</dbReference>
<dbReference type="InterPro" id="IPR015422">
    <property type="entry name" value="PyrdxlP-dep_Trfase_small"/>
</dbReference>
<dbReference type="InterPro" id="IPR050091">
    <property type="entry name" value="PKS_NRPS_Biosynth_Enz"/>
</dbReference>
<dbReference type="Gene3D" id="3.40.50.12780">
    <property type="entry name" value="N-terminal domain of ligase-like"/>
    <property type="match status" value="1"/>
</dbReference>
<dbReference type="InterPro" id="IPR009081">
    <property type="entry name" value="PP-bd_ACP"/>
</dbReference>
<keyword evidence="2" id="KW-0596">Phosphopantetheine</keyword>
<proteinExistence type="inferred from homology"/>
<evidence type="ECO:0000313" key="13">
    <source>
        <dbReference type="Proteomes" id="UP001183586"/>
    </source>
</evidence>
<dbReference type="InterPro" id="IPR014043">
    <property type="entry name" value="Acyl_transferase_dom"/>
</dbReference>
<dbReference type="Gene3D" id="3.30.559.30">
    <property type="entry name" value="Nonribosomal peptide synthetase, condensation domain"/>
    <property type="match status" value="2"/>
</dbReference>
<dbReference type="InterPro" id="IPR023213">
    <property type="entry name" value="CAT-like_dom_sf"/>
</dbReference>
<dbReference type="Pfam" id="PF00202">
    <property type="entry name" value="Aminotran_3"/>
    <property type="match status" value="1"/>
</dbReference>
<dbReference type="PANTHER" id="PTHR43775:SF37">
    <property type="entry name" value="SI:DKEY-61P9.11"/>
    <property type="match status" value="1"/>
</dbReference>
<dbReference type="SMART" id="SM00823">
    <property type="entry name" value="PKS_PP"/>
    <property type="match status" value="3"/>
</dbReference>
<dbReference type="CDD" id="cd00833">
    <property type="entry name" value="PKS"/>
    <property type="match status" value="1"/>
</dbReference>
<dbReference type="Pfam" id="PF16197">
    <property type="entry name" value="KAsynt_C_assoc"/>
    <property type="match status" value="1"/>
</dbReference>
<evidence type="ECO:0000256" key="6">
    <source>
        <dbReference type="ARBA" id="ARBA00023194"/>
    </source>
</evidence>
<dbReference type="InterPro" id="IPR001242">
    <property type="entry name" value="Condensation_dom"/>
</dbReference>
<accession>A0ABU2PDY2</accession>
<evidence type="ECO:0000256" key="9">
    <source>
        <dbReference type="SAM" id="MobiDB-lite"/>
    </source>
</evidence>
<evidence type="ECO:0000256" key="2">
    <source>
        <dbReference type="ARBA" id="ARBA00022450"/>
    </source>
</evidence>
<reference evidence="13" key="1">
    <citation type="submission" date="2023-07" db="EMBL/GenBank/DDBJ databases">
        <title>30 novel species of actinomycetes from the DSMZ collection.</title>
        <authorList>
            <person name="Nouioui I."/>
        </authorList>
    </citation>
    <scope>NUCLEOTIDE SEQUENCE [LARGE SCALE GENOMIC DNA]</scope>
    <source>
        <strain evidence="13">DSM 41921</strain>
    </source>
</reference>
<dbReference type="InterPro" id="IPR025110">
    <property type="entry name" value="AMP-bd_C"/>
</dbReference>
<dbReference type="Pfam" id="PF00698">
    <property type="entry name" value="Acyl_transf_1"/>
    <property type="match status" value="2"/>
</dbReference>
<dbReference type="SMART" id="SM00825">
    <property type="entry name" value="PKS_KS"/>
    <property type="match status" value="1"/>
</dbReference>
<dbReference type="InterPro" id="IPR015421">
    <property type="entry name" value="PyrdxlP-dep_Trfase_major"/>
</dbReference>
<evidence type="ECO:0000259" key="10">
    <source>
        <dbReference type="PROSITE" id="PS50075"/>
    </source>
</evidence>
<comment type="caution">
    <text evidence="12">The sequence shown here is derived from an EMBL/GenBank/DDBJ whole genome shotgun (WGS) entry which is preliminary data.</text>
</comment>
<dbReference type="InterPro" id="IPR010071">
    <property type="entry name" value="AA_adenyl_dom"/>
</dbReference>
<dbReference type="PROSITE" id="PS00606">
    <property type="entry name" value="KS3_1"/>
    <property type="match status" value="1"/>
</dbReference>
<dbReference type="EMBL" id="JAVREU010000007">
    <property type="protein sequence ID" value="MDT0389510.1"/>
    <property type="molecule type" value="Genomic_DNA"/>
</dbReference>
<dbReference type="InterPro" id="IPR014031">
    <property type="entry name" value="Ketoacyl_synth_C"/>
</dbReference>
<dbReference type="Gene3D" id="3.40.47.10">
    <property type="match status" value="1"/>
</dbReference>
<dbReference type="InterPro" id="IPR000873">
    <property type="entry name" value="AMP-dep_synth/lig_dom"/>
</dbReference>
<dbReference type="Gene3D" id="3.30.70.3290">
    <property type="match status" value="1"/>
</dbReference>
<feature type="region of interest" description="Disordered" evidence="9">
    <location>
        <begin position="3054"/>
        <end position="3077"/>
    </location>
</feature>
<dbReference type="InterPro" id="IPR045851">
    <property type="entry name" value="AMP-bd_C_sf"/>
</dbReference>
<dbReference type="Gene3D" id="3.30.559.10">
    <property type="entry name" value="Chloramphenicol acetyltransferase-like domain"/>
    <property type="match status" value="1"/>
</dbReference>
<keyword evidence="7" id="KW-0012">Acyltransferase</keyword>
<dbReference type="Proteomes" id="UP001183586">
    <property type="component" value="Unassembled WGS sequence"/>
</dbReference>
<dbReference type="CDD" id="cd00610">
    <property type="entry name" value="OAT_like"/>
    <property type="match status" value="1"/>
</dbReference>
<dbReference type="SUPFAM" id="SSF52777">
    <property type="entry name" value="CoA-dependent acyltransferases"/>
    <property type="match status" value="3"/>
</dbReference>
<feature type="region of interest" description="Disordered" evidence="9">
    <location>
        <begin position="1276"/>
        <end position="1295"/>
    </location>
</feature>
<dbReference type="InterPro" id="IPR016039">
    <property type="entry name" value="Thiolase-like"/>
</dbReference>
<dbReference type="Pfam" id="PF02801">
    <property type="entry name" value="Ketoacyl-synt_C"/>
    <property type="match status" value="1"/>
</dbReference>
<feature type="domain" description="Carrier" evidence="10">
    <location>
        <begin position="338"/>
        <end position="422"/>
    </location>
</feature>
<evidence type="ECO:0000256" key="4">
    <source>
        <dbReference type="ARBA" id="ARBA00022679"/>
    </source>
</evidence>
<dbReference type="PROSITE" id="PS00455">
    <property type="entry name" value="AMP_BINDING"/>
    <property type="match status" value="1"/>
</dbReference>
<dbReference type="SUPFAM" id="SSF52151">
    <property type="entry name" value="FabD/lysophospholipase-like"/>
    <property type="match status" value="2"/>
</dbReference>
<dbReference type="Gene3D" id="3.40.640.10">
    <property type="entry name" value="Type I PLP-dependent aspartate aminotransferase-like (Major domain)"/>
    <property type="match status" value="1"/>
</dbReference>
<feature type="region of interest" description="Disordered" evidence="9">
    <location>
        <begin position="424"/>
        <end position="443"/>
    </location>
</feature>
<dbReference type="SUPFAM" id="SSF53901">
    <property type="entry name" value="Thiolase-like"/>
    <property type="match status" value="1"/>
</dbReference>
<dbReference type="Pfam" id="PF00668">
    <property type="entry name" value="Condensation"/>
    <property type="match status" value="1"/>
</dbReference>
<feature type="domain" description="Carrier" evidence="10">
    <location>
        <begin position="1332"/>
        <end position="1411"/>
    </location>
</feature>
<feature type="domain" description="Carrier" evidence="10">
    <location>
        <begin position="2975"/>
        <end position="3050"/>
    </location>
</feature>